<dbReference type="Proteomes" id="UP001552299">
    <property type="component" value="Unassembled WGS sequence"/>
</dbReference>
<protein>
    <submittedName>
        <fullName evidence="1">Uncharacterized protein</fullName>
    </submittedName>
</protein>
<reference evidence="1 2" key="1">
    <citation type="journal article" date="2024" name="Plant Biotechnol. J.">
        <title>Dendrobium thyrsiflorum genome and its molecular insights into genes involved in important horticultural traits.</title>
        <authorList>
            <person name="Chen B."/>
            <person name="Wang J.Y."/>
            <person name="Zheng P.J."/>
            <person name="Li K.L."/>
            <person name="Liang Y.M."/>
            <person name="Chen X.F."/>
            <person name="Zhang C."/>
            <person name="Zhao X."/>
            <person name="He X."/>
            <person name="Zhang G.Q."/>
            <person name="Liu Z.J."/>
            <person name="Xu Q."/>
        </authorList>
    </citation>
    <scope>NUCLEOTIDE SEQUENCE [LARGE SCALE GENOMIC DNA]</scope>
    <source>
        <strain evidence="1">GZMU011</strain>
    </source>
</reference>
<keyword evidence="2" id="KW-1185">Reference proteome</keyword>
<dbReference type="AlphaFoldDB" id="A0ABD0UDR6"/>
<proteinExistence type="predicted"/>
<evidence type="ECO:0000313" key="2">
    <source>
        <dbReference type="Proteomes" id="UP001552299"/>
    </source>
</evidence>
<comment type="caution">
    <text evidence="1">The sequence shown here is derived from an EMBL/GenBank/DDBJ whole genome shotgun (WGS) entry which is preliminary data.</text>
</comment>
<dbReference type="EMBL" id="JANQDX010000015">
    <property type="protein sequence ID" value="KAL0910711.1"/>
    <property type="molecule type" value="Genomic_DNA"/>
</dbReference>
<sequence>MAAKMPIGWSDGRTTSRQIKYTQNAGKLILSLDRYLTMEETVCGGSIQFRVEFQNFKLSIDRKTLIDLSAGIQRDTPLVDITLGSGVDSSISNKMEVDVTPSTTVPSAREDKSQKLIDEGSSQYEIGSSSRTLVTSKNKIKNYLRRVRKKNVKVRMIDELEALKQVKFEVKREFIALSIYPLLGENHFHPLPVAQRREVVRRVAQSSIRLLDYYTKRINQAKTQQSPGIDHRPQIEGYDPSTLLENSPSLELVVQDQITIEQSARLRLKELEGLKHNQFKLNKAITNNNIKDYLYLPRLLDVWKVDDRRADIHRQPSTMSCVDQPPYPSSFRYSSRQQNGLGHCLPSDL</sequence>
<gene>
    <name evidence="1" type="ORF">M5K25_018792</name>
</gene>
<organism evidence="1 2">
    <name type="scientific">Dendrobium thyrsiflorum</name>
    <name type="common">Pinecone-like raceme dendrobium</name>
    <name type="synonym">Orchid</name>
    <dbReference type="NCBI Taxonomy" id="117978"/>
    <lineage>
        <taxon>Eukaryota</taxon>
        <taxon>Viridiplantae</taxon>
        <taxon>Streptophyta</taxon>
        <taxon>Embryophyta</taxon>
        <taxon>Tracheophyta</taxon>
        <taxon>Spermatophyta</taxon>
        <taxon>Magnoliopsida</taxon>
        <taxon>Liliopsida</taxon>
        <taxon>Asparagales</taxon>
        <taxon>Orchidaceae</taxon>
        <taxon>Epidendroideae</taxon>
        <taxon>Malaxideae</taxon>
        <taxon>Dendrobiinae</taxon>
        <taxon>Dendrobium</taxon>
    </lineage>
</organism>
<accession>A0ABD0UDR6</accession>
<evidence type="ECO:0000313" key="1">
    <source>
        <dbReference type="EMBL" id="KAL0910711.1"/>
    </source>
</evidence>
<name>A0ABD0UDR6_DENTH</name>